<organism evidence="2 3">
    <name type="scientific">Actinokineospora cianjurensis</name>
    <dbReference type="NCBI Taxonomy" id="585224"/>
    <lineage>
        <taxon>Bacteria</taxon>
        <taxon>Bacillati</taxon>
        <taxon>Actinomycetota</taxon>
        <taxon>Actinomycetes</taxon>
        <taxon>Pseudonocardiales</taxon>
        <taxon>Pseudonocardiaceae</taxon>
        <taxon>Actinokineospora</taxon>
    </lineage>
</organism>
<keyword evidence="1" id="KW-0472">Membrane</keyword>
<feature type="transmembrane region" description="Helical" evidence="1">
    <location>
        <begin position="93"/>
        <end position="113"/>
    </location>
</feature>
<keyword evidence="1" id="KW-1133">Transmembrane helix</keyword>
<gene>
    <name evidence="2" type="ORF">CLV68_1343</name>
</gene>
<dbReference type="EMBL" id="RCDD01000001">
    <property type="protein sequence ID" value="RLK60829.1"/>
    <property type="molecule type" value="Genomic_DNA"/>
</dbReference>
<sequence>MAGGELSGGAVAPWRVLLLRFLPVCPAALVVLALAADSGNATRLVLVGLVVVVAVVHALTRNLRGPAEFAVGAVLVAASVVATYLQWFAGAGVLLIAAQALFVAVLVFALIAWSRLVESAAAADRDG</sequence>
<dbReference type="Proteomes" id="UP000282454">
    <property type="component" value="Unassembled WGS sequence"/>
</dbReference>
<feature type="transmembrane region" description="Helical" evidence="1">
    <location>
        <begin position="67"/>
        <end position="87"/>
    </location>
</feature>
<evidence type="ECO:0000313" key="2">
    <source>
        <dbReference type="EMBL" id="RLK60829.1"/>
    </source>
</evidence>
<keyword evidence="3" id="KW-1185">Reference proteome</keyword>
<proteinExistence type="predicted"/>
<feature type="transmembrane region" description="Helical" evidence="1">
    <location>
        <begin position="12"/>
        <end position="35"/>
    </location>
</feature>
<comment type="caution">
    <text evidence="2">The sequence shown here is derived from an EMBL/GenBank/DDBJ whole genome shotgun (WGS) entry which is preliminary data.</text>
</comment>
<protein>
    <submittedName>
        <fullName evidence="2">Uncharacterized protein</fullName>
    </submittedName>
</protein>
<evidence type="ECO:0000256" key="1">
    <source>
        <dbReference type="SAM" id="Phobius"/>
    </source>
</evidence>
<keyword evidence="1" id="KW-0812">Transmembrane</keyword>
<accession>A0A421B933</accession>
<reference evidence="2 3" key="1">
    <citation type="submission" date="2018-10" db="EMBL/GenBank/DDBJ databases">
        <title>Genomic Encyclopedia of Archaeal and Bacterial Type Strains, Phase II (KMG-II): from individual species to whole genera.</title>
        <authorList>
            <person name="Goeker M."/>
        </authorList>
    </citation>
    <scope>NUCLEOTIDE SEQUENCE [LARGE SCALE GENOMIC DNA]</scope>
    <source>
        <strain evidence="2 3">DSM 45657</strain>
    </source>
</reference>
<feature type="transmembrane region" description="Helical" evidence="1">
    <location>
        <begin position="41"/>
        <end position="60"/>
    </location>
</feature>
<dbReference type="RefSeq" id="WP_121389609.1">
    <property type="nucleotide sequence ID" value="NZ_RCDD01000001.1"/>
</dbReference>
<evidence type="ECO:0000313" key="3">
    <source>
        <dbReference type="Proteomes" id="UP000282454"/>
    </source>
</evidence>
<dbReference type="AlphaFoldDB" id="A0A421B933"/>
<name>A0A421B933_9PSEU</name>